<name>A0ACB7GL09_MANES</name>
<feature type="non-terminal residue" evidence="1">
    <location>
        <position position="1"/>
    </location>
</feature>
<proteinExistence type="predicted"/>
<dbReference type="Proteomes" id="UP000091857">
    <property type="component" value="Chromosome 13"/>
</dbReference>
<organism evidence="1 2">
    <name type="scientific">Manihot esculenta</name>
    <name type="common">Cassava</name>
    <name type="synonym">Jatropha manihot</name>
    <dbReference type="NCBI Taxonomy" id="3983"/>
    <lineage>
        <taxon>Eukaryota</taxon>
        <taxon>Viridiplantae</taxon>
        <taxon>Streptophyta</taxon>
        <taxon>Embryophyta</taxon>
        <taxon>Tracheophyta</taxon>
        <taxon>Spermatophyta</taxon>
        <taxon>Magnoliopsida</taxon>
        <taxon>eudicotyledons</taxon>
        <taxon>Gunneridae</taxon>
        <taxon>Pentapetalae</taxon>
        <taxon>rosids</taxon>
        <taxon>fabids</taxon>
        <taxon>Malpighiales</taxon>
        <taxon>Euphorbiaceae</taxon>
        <taxon>Crotonoideae</taxon>
        <taxon>Manihoteae</taxon>
        <taxon>Manihot</taxon>
    </lineage>
</organism>
<evidence type="ECO:0000313" key="2">
    <source>
        <dbReference type="Proteomes" id="UP000091857"/>
    </source>
</evidence>
<reference evidence="2" key="1">
    <citation type="journal article" date="2016" name="Nat. Biotechnol.">
        <title>Sequencing wild and cultivated cassava and related species reveals extensive interspecific hybridization and genetic diversity.</title>
        <authorList>
            <person name="Bredeson J.V."/>
            <person name="Lyons J.B."/>
            <person name="Prochnik S.E."/>
            <person name="Wu G.A."/>
            <person name="Ha C.M."/>
            <person name="Edsinger-Gonzales E."/>
            <person name="Grimwood J."/>
            <person name="Schmutz J."/>
            <person name="Rabbi I.Y."/>
            <person name="Egesi C."/>
            <person name="Nauluvula P."/>
            <person name="Lebot V."/>
            <person name="Ndunguru J."/>
            <person name="Mkamilo G."/>
            <person name="Bart R.S."/>
            <person name="Setter T.L."/>
            <person name="Gleadow R.M."/>
            <person name="Kulakow P."/>
            <person name="Ferguson M.E."/>
            <person name="Rounsley S."/>
            <person name="Rokhsar D.S."/>
        </authorList>
    </citation>
    <scope>NUCLEOTIDE SEQUENCE [LARGE SCALE GENOMIC DNA]</scope>
    <source>
        <strain evidence="2">cv. AM560-2</strain>
    </source>
</reference>
<keyword evidence="2" id="KW-1185">Reference proteome</keyword>
<evidence type="ECO:0000313" key="1">
    <source>
        <dbReference type="EMBL" id="KAG8640650.1"/>
    </source>
</evidence>
<dbReference type="EMBL" id="CM004399">
    <property type="protein sequence ID" value="KAG8640650.1"/>
    <property type="molecule type" value="Genomic_DNA"/>
</dbReference>
<gene>
    <name evidence="1" type="ORF">MANES_13G072450v8</name>
</gene>
<accession>A0ACB7GL09</accession>
<comment type="caution">
    <text evidence="1">The sequence shown here is derived from an EMBL/GenBank/DDBJ whole genome shotgun (WGS) entry which is preliminary data.</text>
</comment>
<protein>
    <submittedName>
        <fullName evidence="1">Uncharacterized protein</fullName>
    </submittedName>
</protein>
<sequence>PGTTEEEQVTFPIDGEAEIFHSQQTLLYNNTSLSDSCTIKEYKFCSPIVGVGLDASAAPKEINVNVAVTCPAFIISVIVNPNKETVIDLKQKVGELWGIETKDITLWRLHRKMQDHLPLYRYYINEDSDVQFTRTR</sequence>